<evidence type="ECO:0000259" key="5">
    <source>
        <dbReference type="PROSITE" id="PS50275"/>
    </source>
</evidence>
<dbReference type="Pfam" id="PF02383">
    <property type="entry name" value="Syja_N"/>
    <property type="match status" value="1"/>
</dbReference>
<dbReference type="InterPro" id="IPR043573">
    <property type="entry name" value="Fig4-like"/>
</dbReference>
<evidence type="ECO:0000256" key="2">
    <source>
        <dbReference type="ARBA" id="ARBA00022801"/>
    </source>
</evidence>
<keyword evidence="2" id="KW-0378">Hydrolase</keyword>
<evidence type="ECO:0000256" key="3">
    <source>
        <dbReference type="ARBA" id="ARBA00023136"/>
    </source>
</evidence>
<comment type="subcellular location">
    <subcellularLocation>
        <location evidence="1">Endomembrane system</location>
    </subcellularLocation>
</comment>
<dbReference type="GO" id="GO:0012505">
    <property type="term" value="C:endomembrane system"/>
    <property type="evidence" value="ECO:0007669"/>
    <property type="project" value="UniProtKB-SubCell"/>
</dbReference>
<dbReference type="WBParaSite" id="ALUE_0000391701-mRNA-1">
    <property type="protein sequence ID" value="ALUE_0000391701-mRNA-1"/>
    <property type="gene ID" value="ALUE_0000391701"/>
</dbReference>
<proteinExistence type="predicted"/>
<organism evidence="6 7">
    <name type="scientific">Ascaris lumbricoides</name>
    <name type="common">Giant roundworm</name>
    <dbReference type="NCBI Taxonomy" id="6252"/>
    <lineage>
        <taxon>Eukaryota</taxon>
        <taxon>Metazoa</taxon>
        <taxon>Ecdysozoa</taxon>
        <taxon>Nematoda</taxon>
        <taxon>Chromadorea</taxon>
        <taxon>Rhabditida</taxon>
        <taxon>Spirurina</taxon>
        <taxon>Ascaridomorpha</taxon>
        <taxon>Ascaridoidea</taxon>
        <taxon>Ascarididae</taxon>
        <taxon>Ascaris</taxon>
    </lineage>
</organism>
<evidence type="ECO:0000256" key="1">
    <source>
        <dbReference type="ARBA" id="ARBA00004308"/>
    </source>
</evidence>
<sequence>MRLRHFTVYETAGSFYIVGSDASEKSYYLLKFDRTDPRMLMIGEPDHEYSKNDVMELLATISEGNSIVYKSNMEKRSSSTASKYGGLTERVSNAFGLAGAVRFLEGYYILLVTKARVVASFGYHSVYKIEEVSMICIAANGCPSSPDEQRYVKLFQSVDLTTDFYFSYTYDLSRTLQENATQTCGWPSASCKEPSSEKVPFVAEQKFIWNRFLLEPLRKSSVSERWMLELVHGYVGQQIIELPCSRLSLTLIGRRSSEYAGTRYLKRGANLRGHVANDVETEQILWDICSSPNFHCGKFSAFVQRRGSVPLLWSQDPATRGVVGKPLISIDINEPHAQTAAAHFRELRKKYGFPLIVMNLVKRREKSGHEAVLHNQFLKALKYLNQFVPMKERIAYLSFDVARCNKTGVVLNKLEEIGLRSVIRHGWFQSFPRLYCHIVRPNAILAEYEPRVHANGRFLLQSGISRTNCVDCLDRTNVAQFGIGDCKVALGLQLYAMGFVDEPILSLSSEVCRIYEDLMDEHGDKLALQYAGSQLVHSIKTYKKISAFQERSRDVIQTLSRYYSNTFGDYDKQNAINLFLGVYRPGSLPHLWDLATDYYLHFPIGYRNKSDYCAWYLEDARACSKHTEEESTINDSNPSDSQVSALLLCKQSDSSSDQFDEYYRVWELSSFDALVREQRDLQKSVAVNGVNQSVAQSYSFAKLWKTEASGKSKSASGKQKKAALADDDDEEDEPIVKSDAEVHYESEFSTVRFALVFMRFDGSFHSYVVAASCSCVHIKAKEEDEITHGKHESRMKSDSRGREGTPAFINASEKKGLQTGLKSCAEAYGFELRVQSDADTQKYVKYASLGGCKPHIEDWHASKPKRLSDLRVPGIHDYSLLKPLSFYTADSTFQTELPEVSKASMKVYMEAGDGAVYNPKHPSSIDSACYGRYSQRLPHSAPNLAQLLAMKAS</sequence>
<dbReference type="GO" id="GO:0046856">
    <property type="term" value="P:phosphatidylinositol dephosphorylation"/>
    <property type="evidence" value="ECO:0007669"/>
    <property type="project" value="InterPro"/>
</dbReference>
<feature type="domain" description="SAC" evidence="5">
    <location>
        <begin position="155"/>
        <end position="532"/>
    </location>
</feature>
<keyword evidence="3" id="KW-0472">Membrane</keyword>
<dbReference type="PANTHER" id="PTHR45738">
    <property type="entry name" value="POLYPHOSPHOINOSITIDE PHOSPHATASE"/>
    <property type="match status" value="1"/>
</dbReference>
<evidence type="ECO:0000313" key="6">
    <source>
        <dbReference type="Proteomes" id="UP000036681"/>
    </source>
</evidence>
<protein>
    <submittedName>
        <fullName evidence="7">SAC domain-containing protein</fullName>
    </submittedName>
</protein>
<dbReference type="Proteomes" id="UP000036681">
    <property type="component" value="Unplaced"/>
</dbReference>
<dbReference type="PANTHER" id="PTHR45738:SF5">
    <property type="entry name" value="POLYPHOSPHOINOSITIDE PHOSPHATASE"/>
    <property type="match status" value="1"/>
</dbReference>
<dbReference type="InterPro" id="IPR002013">
    <property type="entry name" value="SAC_dom"/>
</dbReference>
<reference evidence="7" key="1">
    <citation type="submission" date="2016-03" db="UniProtKB">
        <authorList>
            <consortium name="WormBaseParasite"/>
        </authorList>
    </citation>
    <scope>IDENTIFICATION</scope>
</reference>
<dbReference type="GO" id="GO:0043813">
    <property type="term" value="F:phosphatidylinositol-3,5-bisphosphate 5-phosphatase activity"/>
    <property type="evidence" value="ECO:0007669"/>
    <property type="project" value="InterPro"/>
</dbReference>
<dbReference type="PROSITE" id="PS50275">
    <property type="entry name" value="SAC"/>
    <property type="match status" value="1"/>
</dbReference>
<feature type="region of interest" description="Disordered" evidence="4">
    <location>
        <begin position="715"/>
        <end position="738"/>
    </location>
</feature>
<feature type="region of interest" description="Disordered" evidence="4">
    <location>
        <begin position="786"/>
        <end position="805"/>
    </location>
</feature>
<accession>A0A0M3HPP6</accession>
<keyword evidence="6" id="KW-1185">Reference proteome</keyword>
<evidence type="ECO:0000256" key="4">
    <source>
        <dbReference type="SAM" id="MobiDB-lite"/>
    </source>
</evidence>
<name>A0A0M3HPP6_ASCLU</name>
<feature type="compositionally biased region" description="Basic and acidic residues" evidence="4">
    <location>
        <begin position="786"/>
        <end position="803"/>
    </location>
</feature>
<dbReference type="AlphaFoldDB" id="A0A0M3HPP6"/>
<evidence type="ECO:0000313" key="7">
    <source>
        <dbReference type="WBParaSite" id="ALUE_0000391701-mRNA-1"/>
    </source>
</evidence>